<protein>
    <recommendedName>
        <fullName evidence="1">Mutator-like transposase domain-containing protein</fullName>
    </recommendedName>
</protein>
<dbReference type="Proteomes" id="UP001159363">
    <property type="component" value="Chromosome 4"/>
</dbReference>
<accession>A0ABQ9HIJ1</accession>
<reference evidence="2 3" key="1">
    <citation type="submission" date="2023-02" db="EMBL/GenBank/DDBJ databases">
        <title>LHISI_Scaffold_Assembly.</title>
        <authorList>
            <person name="Stuart O.P."/>
            <person name="Cleave R."/>
            <person name="Magrath M.J.L."/>
            <person name="Mikheyev A.S."/>
        </authorList>
    </citation>
    <scope>NUCLEOTIDE SEQUENCE [LARGE SCALE GENOMIC DNA]</scope>
    <source>
        <strain evidence="2">Daus_M_001</strain>
        <tissue evidence="2">Leg muscle</tissue>
    </source>
</reference>
<evidence type="ECO:0000259" key="1">
    <source>
        <dbReference type="Pfam" id="PF20700"/>
    </source>
</evidence>
<dbReference type="Pfam" id="PF20700">
    <property type="entry name" value="Mutator"/>
    <property type="match status" value="1"/>
</dbReference>
<feature type="domain" description="Mutator-like transposase" evidence="1">
    <location>
        <begin position="36"/>
        <end position="106"/>
    </location>
</feature>
<evidence type="ECO:0000313" key="3">
    <source>
        <dbReference type="Proteomes" id="UP001159363"/>
    </source>
</evidence>
<keyword evidence="3" id="KW-1185">Reference proteome</keyword>
<dbReference type="InterPro" id="IPR049012">
    <property type="entry name" value="Mutator_transp_dom"/>
</dbReference>
<dbReference type="EMBL" id="JARBHB010000005">
    <property type="protein sequence ID" value="KAJ8884156.1"/>
    <property type="molecule type" value="Genomic_DNA"/>
</dbReference>
<proteinExistence type="predicted"/>
<comment type="caution">
    <text evidence="2">The sequence shown here is derived from an EMBL/GenBank/DDBJ whole genome shotgun (WGS) entry which is preliminary data.</text>
</comment>
<evidence type="ECO:0000313" key="2">
    <source>
        <dbReference type="EMBL" id="KAJ8884156.1"/>
    </source>
</evidence>
<organism evidence="2 3">
    <name type="scientific">Dryococelus australis</name>
    <dbReference type="NCBI Taxonomy" id="614101"/>
    <lineage>
        <taxon>Eukaryota</taxon>
        <taxon>Metazoa</taxon>
        <taxon>Ecdysozoa</taxon>
        <taxon>Arthropoda</taxon>
        <taxon>Hexapoda</taxon>
        <taxon>Insecta</taxon>
        <taxon>Pterygota</taxon>
        <taxon>Neoptera</taxon>
        <taxon>Polyneoptera</taxon>
        <taxon>Phasmatodea</taxon>
        <taxon>Verophasmatodea</taxon>
        <taxon>Anareolatae</taxon>
        <taxon>Phasmatidae</taxon>
        <taxon>Eurycanthinae</taxon>
        <taxon>Dryococelus</taxon>
    </lineage>
</organism>
<gene>
    <name evidence="2" type="ORF">PR048_016013</name>
</gene>
<sequence>MQAAGEEKAALAIQAGEVDDLEQKIILLFRFSCLQACIIDAKTKKVLFASTRNSYCCICDRASSKGESKNSHVCYKNWNKLSAAMEADIIVEGFRNSIDMHNLKYNK</sequence>
<name>A0ABQ9HIJ1_9NEOP</name>